<feature type="domain" description="Helicase ATP-binding" evidence="5">
    <location>
        <begin position="144"/>
        <end position="307"/>
    </location>
</feature>
<dbReference type="GO" id="GO:0003723">
    <property type="term" value="F:RNA binding"/>
    <property type="evidence" value="ECO:0007669"/>
    <property type="project" value="TreeGrafter"/>
</dbReference>
<protein>
    <submittedName>
        <fullName evidence="7">mRNA splicing factor</fullName>
    </submittedName>
</protein>
<dbReference type="Pfam" id="PF00271">
    <property type="entry name" value="Helicase_C"/>
    <property type="match status" value="1"/>
</dbReference>
<dbReference type="SUPFAM" id="SSF52540">
    <property type="entry name" value="P-loop containing nucleoside triphosphate hydrolases"/>
    <property type="match status" value="1"/>
</dbReference>
<keyword evidence="1" id="KW-0547">Nucleotide-binding</keyword>
<dbReference type="InterPro" id="IPR011545">
    <property type="entry name" value="DEAD/DEAH_box_helicase_dom"/>
</dbReference>
<evidence type="ECO:0000256" key="4">
    <source>
        <dbReference type="ARBA" id="ARBA00022840"/>
    </source>
</evidence>
<evidence type="ECO:0000259" key="6">
    <source>
        <dbReference type="PROSITE" id="PS51194"/>
    </source>
</evidence>
<keyword evidence="2" id="KW-0378">Hydrolase</keyword>
<keyword evidence="4" id="KW-0067">ATP-binding</keyword>
<keyword evidence="7" id="KW-0542">Nucleomorph</keyword>
<dbReference type="EMBL" id="AB996604">
    <property type="protein sequence ID" value="BAS02001.1"/>
    <property type="molecule type" value="Genomic_DNA"/>
</dbReference>
<evidence type="ECO:0000256" key="2">
    <source>
        <dbReference type="ARBA" id="ARBA00022801"/>
    </source>
</evidence>
<reference evidence="7" key="1">
    <citation type="journal article" date="2015" name="Genome Biol. Evol.">
        <title>Nucleomorph Genome Sequences of Two Chlorarachniophytes, Amorphochlora amoebiformis and Lotharella vacuolata.</title>
        <authorList>
            <person name="Suzuki S."/>
            <person name="Shirato S."/>
            <person name="Hirakawa Y."/>
            <person name="Ishida K."/>
        </authorList>
    </citation>
    <scope>NUCLEOTIDE SEQUENCE</scope>
    <source>
        <strain evidence="7">CCMP2058</strain>
    </source>
</reference>
<evidence type="ECO:0000256" key="1">
    <source>
        <dbReference type="ARBA" id="ARBA00022741"/>
    </source>
</evidence>
<dbReference type="Pfam" id="PF00270">
    <property type="entry name" value="DEAD"/>
    <property type="match status" value="1"/>
</dbReference>
<sequence>MNSTLLPDYYNKKYVNCLELNTEENKKMILKNVKKNIYNYSCDICVNKNIPLFISNLKFNMIKISKLNNFELFVYRNYLNSGKIFHNMRQFRRFLFLRLHCLYNYNKFIASENKPDKGSFLTNDKDNISTRDLLPINLFRNRIITGLLSYNIMIISGETGSGKSTQLPKIIIESNSFHDYTVLCTQPRRLATVKLAYRVSNELKHDLGTLVGYKIRFENYTTKSNRIVFYTDGMLLKELPKYSKRTDKMVFLLDEIHERNINTDVLIGILKCTLKLSKTTKLILMSATLNIKKYNEYFKDSTIINIPGRAYPVLIKWNRLEQPHFLNESLRILAKINHFSKEGDILIFCSGQEEIEIIILGIKYHIELKLHLNTMQLIPIFSKLSQKRINQSIKQRTSHRKCIVSTNIAETSITFSGLKYIIDNGYNKIKIFQPNLQNSTIIMCTISKSSAIQRSGRAGRTNPGICFRNYTRNFYIFNMLPDTIPAIFRVDLKAIILTLKGLKHLKINSFEFLDLPSLKNLQGSLYNLWLIGAIDQKCALTKEGYLLNKIPINTTISKLLINSLRFKCSYHIIIISSFILLPPDEVSVIYKSTKSKTSYLSISESSDFLKLLYCYLLWKKEKYKKKYIGKVSKNVLIMMKVRKIRFQIRLYLKENNFKLEPSFRSLTSINKTIASVYFNNLCEYKCKNIFKHLLTGILCYNNSFFFSNQKDSIIKFIIFTNIIVEKISLILNIHYIEIRFILLYGYKLFSINSKFN</sequence>
<dbReference type="AlphaFoldDB" id="A0A0H5BIL2"/>
<evidence type="ECO:0000259" key="5">
    <source>
        <dbReference type="PROSITE" id="PS51192"/>
    </source>
</evidence>
<dbReference type="GO" id="GO:0034458">
    <property type="term" value="F:3'-5' RNA helicase activity"/>
    <property type="evidence" value="ECO:0007669"/>
    <property type="project" value="TreeGrafter"/>
</dbReference>
<dbReference type="Gene3D" id="3.40.50.300">
    <property type="entry name" value="P-loop containing nucleotide triphosphate hydrolases"/>
    <property type="match status" value="2"/>
</dbReference>
<dbReference type="PROSITE" id="PS51194">
    <property type="entry name" value="HELICASE_CTER"/>
    <property type="match status" value="1"/>
</dbReference>
<gene>
    <name evidence="7" type="primary">prp16</name>
</gene>
<dbReference type="InterPro" id="IPR027417">
    <property type="entry name" value="P-loop_NTPase"/>
</dbReference>
<dbReference type="Gene3D" id="1.20.120.1080">
    <property type="match status" value="1"/>
</dbReference>
<dbReference type="CDD" id="cd17917">
    <property type="entry name" value="DEXHc_RHA-like"/>
    <property type="match status" value="1"/>
</dbReference>
<name>A0A0H5BIL2_9EUKA</name>
<proteinExistence type="predicted"/>
<keyword evidence="3" id="KW-0347">Helicase</keyword>
<dbReference type="GO" id="GO:0016787">
    <property type="term" value="F:hydrolase activity"/>
    <property type="evidence" value="ECO:0007669"/>
    <property type="project" value="UniProtKB-KW"/>
</dbReference>
<evidence type="ECO:0000256" key="3">
    <source>
        <dbReference type="ARBA" id="ARBA00022806"/>
    </source>
</evidence>
<accession>A0A0H5BIL2</accession>
<dbReference type="InterPro" id="IPR001650">
    <property type="entry name" value="Helicase_C-like"/>
</dbReference>
<feature type="domain" description="Helicase C-terminal" evidence="6">
    <location>
        <begin position="331"/>
        <end position="503"/>
    </location>
</feature>
<dbReference type="InterPro" id="IPR014001">
    <property type="entry name" value="Helicase_ATP-bd"/>
</dbReference>
<dbReference type="PROSITE" id="PS51192">
    <property type="entry name" value="HELICASE_ATP_BIND_1"/>
    <property type="match status" value="1"/>
</dbReference>
<dbReference type="GO" id="GO:0005524">
    <property type="term" value="F:ATP binding"/>
    <property type="evidence" value="ECO:0007669"/>
    <property type="project" value="UniProtKB-KW"/>
</dbReference>
<evidence type="ECO:0000313" key="7">
    <source>
        <dbReference type="EMBL" id="BAS02001.1"/>
    </source>
</evidence>
<geneLocation type="nucleomorph" evidence="7"/>
<dbReference type="PANTHER" id="PTHR18934:SF91">
    <property type="entry name" value="PRE-MRNA-SPLICING FACTOR ATP-DEPENDENT RNA HELICASE PRP16"/>
    <property type="match status" value="1"/>
</dbReference>
<organism evidence="7">
    <name type="scientific">Amorphochlora amoebiformis</name>
    <dbReference type="NCBI Taxonomy" id="1561963"/>
    <lineage>
        <taxon>Eukaryota</taxon>
        <taxon>Sar</taxon>
        <taxon>Rhizaria</taxon>
        <taxon>Cercozoa</taxon>
        <taxon>Chlorarachniophyceae</taxon>
        <taxon>Amorphochlora</taxon>
    </lineage>
</organism>
<dbReference type="PANTHER" id="PTHR18934">
    <property type="entry name" value="ATP-DEPENDENT RNA HELICASE"/>
    <property type="match status" value="1"/>
</dbReference>
<dbReference type="SMART" id="SM00490">
    <property type="entry name" value="HELICc"/>
    <property type="match status" value="1"/>
</dbReference>
<dbReference type="SMART" id="SM00487">
    <property type="entry name" value="DEXDc"/>
    <property type="match status" value="1"/>
</dbReference>
<dbReference type="CDD" id="cd18791">
    <property type="entry name" value="SF2_C_RHA"/>
    <property type="match status" value="1"/>
</dbReference>